<dbReference type="STRING" id="716928.GCA_000261485_03916"/>
<dbReference type="Proteomes" id="UP000217211">
    <property type="component" value="Plasmid pSJ05684b"/>
</dbReference>
<dbReference type="PROSITE" id="PS00018">
    <property type="entry name" value="EF_HAND_1"/>
    <property type="match status" value="2"/>
</dbReference>
<dbReference type="EMBL" id="CP023068">
    <property type="protein sequence ID" value="ASY65289.1"/>
    <property type="molecule type" value="Genomic_DNA"/>
</dbReference>
<evidence type="ECO:0008006" key="4">
    <source>
        <dbReference type="Google" id="ProtNLM"/>
    </source>
</evidence>
<name>A0A249PIY2_9HYPH</name>
<gene>
    <name evidence="2" type="ORF">SJ05684_b43070</name>
</gene>
<keyword evidence="2" id="KW-0614">Plasmid</keyword>
<dbReference type="AlphaFoldDB" id="A0A249PIY2"/>
<reference evidence="2 3" key="1">
    <citation type="submission" date="2017-08" db="EMBL/GenBank/DDBJ databases">
        <title>Multipartite genome sequences of Sinorhizobium species nodulating soybeans.</title>
        <authorList>
            <person name="Tian C.F."/>
        </authorList>
    </citation>
    <scope>NUCLEOTIDE SEQUENCE [LARGE SCALE GENOMIC DNA]</scope>
    <source>
        <strain evidence="2 3">CCBAU 05684</strain>
        <plasmid evidence="3">psj05684b</plasmid>
    </source>
</reference>
<proteinExistence type="predicted"/>
<sequence>MMKTNWTKALLGSAVAISLVAAPAMANFGEWDANGDAGIDNEEFAAGFDKDVGVFGDWDTDDDNMLSQAEFDAGYGTRDTAESPFDDDIGFDDWDANDDDMLSSTEFHDGVYAAYDDDGDNIIEEPEFGDLGDDIGDGGFWDV</sequence>
<dbReference type="RefSeq" id="WP_034857180.1">
    <property type="nucleotide sequence ID" value="NZ_AJQT01000080.1"/>
</dbReference>
<feature type="signal peptide" evidence="1">
    <location>
        <begin position="1"/>
        <end position="26"/>
    </location>
</feature>
<evidence type="ECO:0000313" key="2">
    <source>
        <dbReference type="EMBL" id="ASY65289.1"/>
    </source>
</evidence>
<dbReference type="InterPro" id="IPR011992">
    <property type="entry name" value="EF-hand-dom_pair"/>
</dbReference>
<evidence type="ECO:0000256" key="1">
    <source>
        <dbReference type="SAM" id="SignalP"/>
    </source>
</evidence>
<dbReference type="KEGG" id="esj:SJ05684_b43070"/>
<dbReference type="eggNOG" id="ENOG5033EWM">
    <property type="taxonomic scope" value="Bacteria"/>
</dbReference>
<geneLocation type="plasmid" evidence="3">
    <name>psj05684b</name>
</geneLocation>
<dbReference type="OrthoDB" id="8404098at2"/>
<organism evidence="2 3">
    <name type="scientific">Sinorhizobium sojae CCBAU 05684</name>
    <dbReference type="NCBI Taxonomy" id="716928"/>
    <lineage>
        <taxon>Bacteria</taxon>
        <taxon>Pseudomonadati</taxon>
        <taxon>Pseudomonadota</taxon>
        <taxon>Alphaproteobacteria</taxon>
        <taxon>Hyphomicrobiales</taxon>
        <taxon>Rhizobiaceae</taxon>
        <taxon>Sinorhizobium/Ensifer group</taxon>
        <taxon>Sinorhizobium</taxon>
    </lineage>
</organism>
<keyword evidence="1" id="KW-0732">Signal</keyword>
<protein>
    <recommendedName>
        <fullName evidence="4">EF-hand domain-containing protein</fullName>
    </recommendedName>
</protein>
<keyword evidence="3" id="KW-1185">Reference proteome</keyword>
<dbReference type="InterPro" id="IPR018247">
    <property type="entry name" value="EF_Hand_1_Ca_BS"/>
</dbReference>
<dbReference type="SUPFAM" id="SSF47473">
    <property type="entry name" value="EF-hand"/>
    <property type="match status" value="1"/>
</dbReference>
<feature type="chain" id="PRO_5013123365" description="EF-hand domain-containing protein" evidence="1">
    <location>
        <begin position="27"/>
        <end position="143"/>
    </location>
</feature>
<accession>A0A249PIY2</accession>
<evidence type="ECO:0000313" key="3">
    <source>
        <dbReference type="Proteomes" id="UP000217211"/>
    </source>
</evidence>